<evidence type="ECO:0000256" key="7">
    <source>
        <dbReference type="RuleBase" id="RU363032"/>
    </source>
</evidence>
<evidence type="ECO:0000256" key="2">
    <source>
        <dbReference type="ARBA" id="ARBA00022448"/>
    </source>
</evidence>
<dbReference type="GO" id="GO:0055085">
    <property type="term" value="P:transmembrane transport"/>
    <property type="evidence" value="ECO:0007669"/>
    <property type="project" value="InterPro"/>
</dbReference>
<evidence type="ECO:0000256" key="6">
    <source>
        <dbReference type="ARBA" id="ARBA00023136"/>
    </source>
</evidence>
<dbReference type="Pfam" id="PF00528">
    <property type="entry name" value="BPD_transp_1"/>
    <property type="match status" value="1"/>
</dbReference>
<feature type="transmembrane region" description="Helical" evidence="7">
    <location>
        <begin position="277"/>
        <end position="301"/>
    </location>
</feature>
<dbReference type="GO" id="GO:0005886">
    <property type="term" value="C:plasma membrane"/>
    <property type="evidence" value="ECO:0007669"/>
    <property type="project" value="UniProtKB-SubCell"/>
</dbReference>
<dbReference type="RefSeq" id="WP_213126883.1">
    <property type="nucleotide sequence ID" value="NZ_JAGYPG010000004.1"/>
</dbReference>
<sequence>MQIKQPEPSRWVSIFKHIKRDRQLLLLFIPCIVFFALFRYGPMYGLIIAFKDYDVWSGITGSEWVGLEHFLTFFSSPDFFKLFKNTILLGFYTLLIGFPFPIIFAILLNEVRMLWFKKSVQTVSFLPSFLSIVIVSSMLIDFLSPGSGIINDIIAALGFKKIYFLVEPSWFRTVYIGSDIWQLMGYESILYLAAIAGISPDLYEAAKVDGATRWDRIRYITLPGLMPTILILFIIKAGNMFRIGFEKILLIYNPMTYEVADVFSTYVYRQGLLQANYSYAAAVGLFEGIIALIMLLIANLLSRRLGGKSLW</sequence>
<evidence type="ECO:0000256" key="1">
    <source>
        <dbReference type="ARBA" id="ARBA00004651"/>
    </source>
</evidence>
<evidence type="ECO:0000313" key="10">
    <source>
        <dbReference type="Proteomes" id="UP000681414"/>
    </source>
</evidence>
<evidence type="ECO:0000256" key="5">
    <source>
        <dbReference type="ARBA" id="ARBA00022989"/>
    </source>
</evidence>
<keyword evidence="4 7" id="KW-0812">Transmembrane</keyword>
<dbReference type="AlphaFoldDB" id="A0A942TH63"/>
<evidence type="ECO:0000256" key="3">
    <source>
        <dbReference type="ARBA" id="ARBA00022475"/>
    </source>
</evidence>
<proteinExistence type="inferred from homology"/>
<dbReference type="InterPro" id="IPR050809">
    <property type="entry name" value="UgpAE/MalFG_permease"/>
</dbReference>
<dbReference type="EMBL" id="JAGYPG010000004">
    <property type="protein sequence ID" value="MBS4197543.1"/>
    <property type="molecule type" value="Genomic_DNA"/>
</dbReference>
<dbReference type="PANTHER" id="PTHR43227:SF11">
    <property type="entry name" value="BLL4140 PROTEIN"/>
    <property type="match status" value="1"/>
</dbReference>
<organism evidence="9 10">
    <name type="scientific">Lederbergia citri</name>
    <dbReference type="NCBI Taxonomy" id="2833580"/>
    <lineage>
        <taxon>Bacteria</taxon>
        <taxon>Bacillati</taxon>
        <taxon>Bacillota</taxon>
        <taxon>Bacilli</taxon>
        <taxon>Bacillales</taxon>
        <taxon>Bacillaceae</taxon>
        <taxon>Lederbergia</taxon>
    </lineage>
</organism>
<evidence type="ECO:0000259" key="8">
    <source>
        <dbReference type="PROSITE" id="PS50928"/>
    </source>
</evidence>
<dbReference type="CDD" id="cd06261">
    <property type="entry name" value="TM_PBP2"/>
    <property type="match status" value="1"/>
</dbReference>
<name>A0A942TH63_9BACI</name>
<evidence type="ECO:0000313" key="9">
    <source>
        <dbReference type="EMBL" id="MBS4197543.1"/>
    </source>
</evidence>
<dbReference type="SUPFAM" id="SSF161098">
    <property type="entry name" value="MetI-like"/>
    <property type="match status" value="1"/>
</dbReference>
<comment type="caution">
    <text evidence="9">The sequence shown here is derived from an EMBL/GenBank/DDBJ whole genome shotgun (WGS) entry which is preliminary data.</text>
</comment>
<comment type="similarity">
    <text evidence="7">Belongs to the binding-protein-dependent transport system permease family.</text>
</comment>
<feature type="transmembrane region" description="Helical" evidence="7">
    <location>
        <begin position="87"/>
        <end position="108"/>
    </location>
</feature>
<feature type="transmembrane region" description="Helical" evidence="7">
    <location>
        <begin position="24"/>
        <end position="41"/>
    </location>
</feature>
<gene>
    <name evidence="9" type="ORF">KHA97_21085</name>
</gene>
<evidence type="ECO:0000256" key="4">
    <source>
        <dbReference type="ARBA" id="ARBA00022692"/>
    </source>
</evidence>
<protein>
    <submittedName>
        <fullName evidence="9">Sugar ABC transporter permease</fullName>
    </submittedName>
</protein>
<keyword evidence="5 7" id="KW-1133">Transmembrane helix</keyword>
<dbReference type="PANTHER" id="PTHR43227">
    <property type="entry name" value="BLL4140 PROTEIN"/>
    <property type="match status" value="1"/>
</dbReference>
<dbReference type="Proteomes" id="UP000681414">
    <property type="component" value="Unassembled WGS sequence"/>
</dbReference>
<feature type="domain" description="ABC transmembrane type-1" evidence="8">
    <location>
        <begin position="83"/>
        <end position="298"/>
    </location>
</feature>
<dbReference type="Gene3D" id="1.10.3720.10">
    <property type="entry name" value="MetI-like"/>
    <property type="match status" value="1"/>
</dbReference>
<keyword evidence="6 7" id="KW-0472">Membrane</keyword>
<dbReference type="InterPro" id="IPR035906">
    <property type="entry name" value="MetI-like_sf"/>
</dbReference>
<comment type="subcellular location">
    <subcellularLocation>
        <location evidence="1 7">Cell membrane</location>
        <topology evidence="1 7">Multi-pass membrane protein</topology>
    </subcellularLocation>
</comment>
<reference evidence="9 10" key="1">
    <citation type="submission" date="2021-05" db="EMBL/GenBank/DDBJ databases">
        <title>Novel Bacillus species.</title>
        <authorList>
            <person name="Liu G."/>
        </authorList>
    </citation>
    <scope>NUCLEOTIDE SEQUENCE [LARGE SCALE GENOMIC DNA]</scope>
    <source>
        <strain evidence="10">FJAT-49780</strain>
    </source>
</reference>
<dbReference type="PROSITE" id="PS50928">
    <property type="entry name" value="ABC_TM1"/>
    <property type="match status" value="1"/>
</dbReference>
<feature type="transmembrane region" description="Helical" evidence="7">
    <location>
        <begin position="219"/>
        <end position="237"/>
    </location>
</feature>
<keyword evidence="3" id="KW-1003">Cell membrane</keyword>
<feature type="transmembrane region" description="Helical" evidence="7">
    <location>
        <begin position="180"/>
        <end position="198"/>
    </location>
</feature>
<keyword evidence="10" id="KW-1185">Reference proteome</keyword>
<keyword evidence="2 7" id="KW-0813">Transport</keyword>
<accession>A0A942TH63</accession>
<feature type="transmembrane region" description="Helical" evidence="7">
    <location>
        <begin position="120"/>
        <end position="140"/>
    </location>
</feature>
<dbReference type="InterPro" id="IPR000515">
    <property type="entry name" value="MetI-like"/>
</dbReference>